<reference evidence="2 3" key="1">
    <citation type="submission" date="2024-07" db="EMBL/GenBank/DDBJ databases">
        <title>Draft sequence of the Neodothiora populina.</title>
        <authorList>
            <person name="Drown D.D."/>
            <person name="Schuette U.S."/>
            <person name="Buechlein A.B."/>
            <person name="Rusch D.R."/>
            <person name="Winton L.W."/>
            <person name="Adams G.A."/>
        </authorList>
    </citation>
    <scope>NUCLEOTIDE SEQUENCE [LARGE SCALE GENOMIC DNA]</scope>
    <source>
        <strain evidence="2 3">CPC 39397</strain>
    </source>
</reference>
<feature type="region of interest" description="Disordered" evidence="1">
    <location>
        <begin position="42"/>
        <end position="64"/>
    </location>
</feature>
<evidence type="ECO:0000256" key="1">
    <source>
        <dbReference type="SAM" id="MobiDB-lite"/>
    </source>
</evidence>
<dbReference type="RefSeq" id="XP_069196748.1">
    <property type="nucleotide sequence ID" value="XM_069348573.1"/>
</dbReference>
<proteinExistence type="predicted"/>
<dbReference type="Proteomes" id="UP001562354">
    <property type="component" value="Unassembled WGS sequence"/>
</dbReference>
<organism evidence="2 3">
    <name type="scientific">Neodothiora populina</name>
    <dbReference type="NCBI Taxonomy" id="2781224"/>
    <lineage>
        <taxon>Eukaryota</taxon>
        <taxon>Fungi</taxon>
        <taxon>Dikarya</taxon>
        <taxon>Ascomycota</taxon>
        <taxon>Pezizomycotina</taxon>
        <taxon>Dothideomycetes</taxon>
        <taxon>Dothideomycetidae</taxon>
        <taxon>Dothideales</taxon>
        <taxon>Dothioraceae</taxon>
        <taxon>Neodothiora</taxon>
    </lineage>
</organism>
<dbReference type="GeneID" id="95978353"/>
<keyword evidence="3" id="KW-1185">Reference proteome</keyword>
<comment type="caution">
    <text evidence="2">The sequence shown here is derived from an EMBL/GenBank/DDBJ whole genome shotgun (WGS) entry which is preliminary data.</text>
</comment>
<dbReference type="EMBL" id="JBFMKM010000016">
    <property type="protein sequence ID" value="KAL1297066.1"/>
    <property type="molecule type" value="Genomic_DNA"/>
</dbReference>
<feature type="compositionally biased region" description="Basic and acidic residues" evidence="1">
    <location>
        <begin position="45"/>
        <end position="64"/>
    </location>
</feature>
<accession>A0ABR3P307</accession>
<protein>
    <submittedName>
        <fullName evidence="2">Uncharacterized protein</fullName>
    </submittedName>
</protein>
<evidence type="ECO:0000313" key="3">
    <source>
        <dbReference type="Proteomes" id="UP001562354"/>
    </source>
</evidence>
<sequence>MGLWQYYRTLTPRTRIYAGAGLIAWALAGQYLSDQAEQTLGFTPTEKDREELERKMPKIRVVDP</sequence>
<gene>
    <name evidence="2" type="ORF">AAFC00_004653</name>
</gene>
<name>A0ABR3P307_9PEZI</name>
<evidence type="ECO:0000313" key="2">
    <source>
        <dbReference type="EMBL" id="KAL1297066.1"/>
    </source>
</evidence>